<organism evidence="1 2">
    <name type="scientific">Glomus cerebriforme</name>
    <dbReference type="NCBI Taxonomy" id="658196"/>
    <lineage>
        <taxon>Eukaryota</taxon>
        <taxon>Fungi</taxon>
        <taxon>Fungi incertae sedis</taxon>
        <taxon>Mucoromycota</taxon>
        <taxon>Glomeromycotina</taxon>
        <taxon>Glomeromycetes</taxon>
        <taxon>Glomerales</taxon>
        <taxon>Glomeraceae</taxon>
        <taxon>Glomus</taxon>
    </lineage>
</organism>
<proteinExistence type="predicted"/>
<name>A0A397T6V5_9GLOM</name>
<protein>
    <submittedName>
        <fullName evidence="1">Uncharacterized protein</fullName>
    </submittedName>
</protein>
<dbReference type="AlphaFoldDB" id="A0A397T6V5"/>
<gene>
    <name evidence="1" type="ORF">C1645_768870</name>
</gene>
<sequence length="346" mass="40226">MELHKNLVRDERTIEVFVRNLSRAIPKGRTEETAISATSERETKIDRSGSRWCDDSSKHNVGRPVYLLFDKHQSSGDSRGTNRRSIPISINSLMEIGSSETPSKDFVWSVIDRIHKHQKQLIESTTDIRLRETVHASTGHEWESVDEIGTLQLCGNQRVDSPITVEERPSNYDANNSYGFTTNDVATRQLSDDNDIQYEEDLLGLLNLLKNKYPFRDEMNKDVLYDDEIERFTVLYSITNVCPVLSCYNSIFWLKDPDGVIYMWSRTDDMMIRGGDNMKEALRNFLFHQENLCYINEYTHELISVKVAKDKAKKWYEENKETAIETVVFDKSLKLVGKQQRRKNKH</sequence>
<keyword evidence="2" id="KW-1185">Reference proteome</keyword>
<accession>A0A397T6V5</accession>
<reference evidence="1 2" key="1">
    <citation type="submission" date="2018-06" db="EMBL/GenBank/DDBJ databases">
        <title>Comparative genomics reveals the genomic features of Rhizophagus irregularis, R. cerebriforme, R. diaphanum and Gigaspora rosea, and their symbiotic lifestyle signature.</title>
        <authorList>
            <person name="Morin E."/>
            <person name="San Clemente H."/>
            <person name="Chen E.C.H."/>
            <person name="De La Providencia I."/>
            <person name="Hainaut M."/>
            <person name="Kuo A."/>
            <person name="Kohler A."/>
            <person name="Murat C."/>
            <person name="Tang N."/>
            <person name="Roy S."/>
            <person name="Loubradou J."/>
            <person name="Henrissat B."/>
            <person name="Grigoriev I.V."/>
            <person name="Corradi N."/>
            <person name="Roux C."/>
            <person name="Martin F.M."/>
        </authorList>
    </citation>
    <scope>NUCLEOTIDE SEQUENCE [LARGE SCALE GENOMIC DNA]</scope>
    <source>
        <strain evidence="1 2">DAOM 227022</strain>
    </source>
</reference>
<evidence type="ECO:0000313" key="1">
    <source>
        <dbReference type="EMBL" id="RIA90841.1"/>
    </source>
</evidence>
<dbReference type="OrthoDB" id="2345161at2759"/>
<dbReference type="EMBL" id="QKYT01000169">
    <property type="protein sequence ID" value="RIA90841.1"/>
    <property type="molecule type" value="Genomic_DNA"/>
</dbReference>
<dbReference type="STRING" id="658196.A0A397T6V5"/>
<comment type="caution">
    <text evidence="1">The sequence shown here is derived from an EMBL/GenBank/DDBJ whole genome shotgun (WGS) entry which is preliminary data.</text>
</comment>
<evidence type="ECO:0000313" key="2">
    <source>
        <dbReference type="Proteomes" id="UP000265703"/>
    </source>
</evidence>
<dbReference type="Proteomes" id="UP000265703">
    <property type="component" value="Unassembled WGS sequence"/>
</dbReference>